<sequence length="103" mass="11382">MTAYTNGASIFCLAIRNCTIAGTTAKIESFPFSRLGHLGPILLSSANTKAQTCENDSTVNSNDKTNAQANKRDTNMRKVNFGKKGKCMREKELIRMKGIEYML</sequence>
<protein>
    <submittedName>
        <fullName evidence="1">Uncharacterized protein</fullName>
    </submittedName>
</protein>
<gene>
    <name evidence="1" type="ORF">RFI_13946</name>
</gene>
<dbReference type="EMBL" id="ASPP01010091">
    <property type="protein sequence ID" value="ETO23236.1"/>
    <property type="molecule type" value="Genomic_DNA"/>
</dbReference>
<accession>X6NB37</accession>
<organism evidence="1 2">
    <name type="scientific">Reticulomyxa filosa</name>
    <dbReference type="NCBI Taxonomy" id="46433"/>
    <lineage>
        <taxon>Eukaryota</taxon>
        <taxon>Sar</taxon>
        <taxon>Rhizaria</taxon>
        <taxon>Retaria</taxon>
        <taxon>Foraminifera</taxon>
        <taxon>Monothalamids</taxon>
        <taxon>Reticulomyxidae</taxon>
        <taxon>Reticulomyxa</taxon>
    </lineage>
</organism>
<dbReference type="AlphaFoldDB" id="X6NB37"/>
<dbReference type="Proteomes" id="UP000023152">
    <property type="component" value="Unassembled WGS sequence"/>
</dbReference>
<proteinExistence type="predicted"/>
<reference evidence="1 2" key="1">
    <citation type="journal article" date="2013" name="Curr. Biol.">
        <title>The Genome of the Foraminiferan Reticulomyxa filosa.</title>
        <authorList>
            <person name="Glockner G."/>
            <person name="Hulsmann N."/>
            <person name="Schleicher M."/>
            <person name="Noegel A.A."/>
            <person name="Eichinger L."/>
            <person name="Gallinger C."/>
            <person name="Pawlowski J."/>
            <person name="Sierra R."/>
            <person name="Euteneuer U."/>
            <person name="Pillet L."/>
            <person name="Moustafa A."/>
            <person name="Platzer M."/>
            <person name="Groth M."/>
            <person name="Szafranski K."/>
            <person name="Schliwa M."/>
        </authorList>
    </citation>
    <scope>NUCLEOTIDE SEQUENCE [LARGE SCALE GENOMIC DNA]</scope>
</reference>
<evidence type="ECO:0000313" key="1">
    <source>
        <dbReference type="EMBL" id="ETO23236.1"/>
    </source>
</evidence>
<comment type="caution">
    <text evidence="1">The sequence shown here is derived from an EMBL/GenBank/DDBJ whole genome shotgun (WGS) entry which is preliminary data.</text>
</comment>
<name>X6NB37_RETFI</name>
<evidence type="ECO:0000313" key="2">
    <source>
        <dbReference type="Proteomes" id="UP000023152"/>
    </source>
</evidence>
<keyword evidence="2" id="KW-1185">Reference proteome</keyword>